<name>A0A8H7LG20_9AGAM</name>
<dbReference type="EMBL" id="JACYCC010000041">
    <property type="protein sequence ID" value="KAF8676811.1"/>
    <property type="molecule type" value="Genomic_DNA"/>
</dbReference>
<comment type="caution">
    <text evidence="1">The sequence shown here is derived from an EMBL/GenBank/DDBJ whole genome shotgun (WGS) entry which is preliminary data.</text>
</comment>
<evidence type="ECO:0000313" key="2">
    <source>
        <dbReference type="Proteomes" id="UP000650582"/>
    </source>
</evidence>
<proteinExistence type="predicted"/>
<reference evidence="1" key="1">
    <citation type="submission" date="2020-09" db="EMBL/GenBank/DDBJ databases">
        <title>Comparative genome analyses of four rice-infecting Rhizoctonia solani isolates reveal extensive enrichment of homogalacturonan modification genes.</title>
        <authorList>
            <person name="Lee D.-Y."/>
            <person name="Jeon J."/>
            <person name="Kim K.-T."/>
            <person name="Cheong K."/>
            <person name="Song H."/>
            <person name="Choi G."/>
            <person name="Ko J."/>
            <person name="Opiyo S.O."/>
            <person name="Zuo S."/>
            <person name="Madhav S."/>
            <person name="Lee Y.-H."/>
            <person name="Wang G.-L."/>
        </authorList>
    </citation>
    <scope>NUCLEOTIDE SEQUENCE</scope>
    <source>
        <strain evidence="1">AG1-IA YN-7</strain>
    </source>
</reference>
<dbReference type="Gene3D" id="3.80.10.10">
    <property type="entry name" value="Ribonuclease Inhibitor"/>
    <property type="match status" value="1"/>
</dbReference>
<protein>
    <recommendedName>
        <fullName evidence="3">F-box domain-containing protein</fullName>
    </recommendedName>
</protein>
<sequence>MSLSKAMTEWERIDAQLECVLGSYLNACQALESLSTTHPPGIPPAGIASSLLKRLENFQTCHIQRLSHSRFSLIRARNKLLGTACNLPEEILAEIFWLAVKDADSHDQFLGNLGRARYKCLHRLLAVCTVWRRAGLSYGKFWSLIPLMNTRSAGQAIEYTLVRSQEARLHLAGVVGNTTASMFIRHGIDSNGPRFRSVNLYTERLAPRSQSMRNAVAAFLKCNRPGRLEELSLCHRPVLPLSFRTSEYLFPRLSVEDEMLSRFADSLSVLRIAGLNLHWSNLTLTGLVELRIQHIALEEASLTEFLVTIASAPKLRNLYIIRVAAVHNPPTISRLDRPNLPISLPMLGYLYLQDLYKDTLEFLLRSIGDGNYRTVLSYASRKYFYINTPNGEVYTGPETLDLHDLGVDALMLNDNPIHSDNFRPLLRTMPTLKELYINDSHLTNKTLKALTRLPDDHTDDNAFRFPKLQKLYLTSCSIDDIADSTAFRDMVASHEIQELGLSVLFTTPSTSDKRDNTPRTYGFEDPRAAPIQSWLQSIVPRFRASVCAEELLEPDFRSDEWRLW</sequence>
<evidence type="ECO:0008006" key="3">
    <source>
        <dbReference type="Google" id="ProtNLM"/>
    </source>
</evidence>
<accession>A0A8H7LG20</accession>
<dbReference type="AlphaFoldDB" id="A0A8H7LG20"/>
<dbReference type="SUPFAM" id="SSF52047">
    <property type="entry name" value="RNI-like"/>
    <property type="match status" value="1"/>
</dbReference>
<organism evidence="1 2">
    <name type="scientific">Rhizoctonia solani</name>
    <dbReference type="NCBI Taxonomy" id="456999"/>
    <lineage>
        <taxon>Eukaryota</taxon>
        <taxon>Fungi</taxon>
        <taxon>Dikarya</taxon>
        <taxon>Basidiomycota</taxon>
        <taxon>Agaricomycotina</taxon>
        <taxon>Agaricomycetes</taxon>
        <taxon>Cantharellales</taxon>
        <taxon>Ceratobasidiaceae</taxon>
        <taxon>Rhizoctonia</taxon>
    </lineage>
</organism>
<evidence type="ECO:0000313" key="1">
    <source>
        <dbReference type="EMBL" id="KAF8676811.1"/>
    </source>
</evidence>
<gene>
    <name evidence="1" type="ORF">RHS04_06207</name>
</gene>
<dbReference type="InterPro" id="IPR032675">
    <property type="entry name" value="LRR_dom_sf"/>
</dbReference>
<dbReference type="Proteomes" id="UP000650582">
    <property type="component" value="Unassembled WGS sequence"/>
</dbReference>